<dbReference type="InterPro" id="IPR000198">
    <property type="entry name" value="RhoGAP_dom"/>
</dbReference>
<dbReference type="PANTHER" id="PTHR46075:SF2">
    <property type="entry name" value="RHO GTPASE ACTIVATING PROTEIN AT 5A, ISOFORM A"/>
    <property type="match status" value="1"/>
</dbReference>
<feature type="compositionally biased region" description="Low complexity" evidence="6">
    <location>
        <begin position="1"/>
        <end position="26"/>
    </location>
</feature>
<feature type="region of interest" description="Disordered" evidence="6">
    <location>
        <begin position="654"/>
        <end position="750"/>
    </location>
</feature>
<dbReference type="GO" id="GO:0046872">
    <property type="term" value="F:metal ion binding"/>
    <property type="evidence" value="ECO:0007669"/>
    <property type="project" value="UniProtKB-KW"/>
</dbReference>
<dbReference type="SUPFAM" id="SSF57889">
    <property type="entry name" value="Cysteine-rich domain"/>
    <property type="match status" value="1"/>
</dbReference>
<dbReference type="SMART" id="SM00109">
    <property type="entry name" value="C1"/>
    <property type="match status" value="1"/>
</dbReference>
<name>A0AAX4K4H5_9TREE</name>
<evidence type="ECO:0000256" key="3">
    <source>
        <dbReference type="ARBA" id="ARBA00022833"/>
    </source>
</evidence>
<keyword evidence="11" id="KW-1185">Reference proteome</keyword>
<feature type="region of interest" description="Disordered" evidence="6">
    <location>
        <begin position="1023"/>
        <end position="1127"/>
    </location>
</feature>
<feature type="domain" description="Rho-GAP" evidence="9">
    <location>
        <begin position="1256"/>
        <end position="1447"/>
    </location>
</feature>
<dbReference type="Gene3D" id="1.10.287.1490">
    <property type="match status" value="1"/>
</dbReference>
<feature type="compositionally biased region" description="Polar residues" evidence="6">
    <location>
        <begin position="466"/>
        <end position="480"/>
    </location>
</feature>
<feature type="region of interest" description="Disordered" evidence="6">
    <location>
        <begin position="232"/>
        <end position="633"/>
    </location>
</feature>
<dbReference type="PROSITE" id="PS50238">
    <property type="entry name" value="RHOGAP"/>
    <property type="match status" value="1"/>
</dbReference>
<feature type="compositionally biased region" description="Low complexity" evidence="6">
    <location>
        <begin position="437"/>
        <end position="454"/>
    </location>
</feature>
<feature type="compositionally biased region" description="Low complexity" evidence="6">
    <location>
        <begin position="656"/>
        <end position="665"/>
    </location>
</feature>
<keyword evidence="2 4" id="KW-0479">Metal-binding</keyword>
<dbReference type="RefSeq" id="XP_066078395.1">
    <property type="nucleotide sequence ID" value="XM_066222298.1"/>
</dbReference>
<dbReference type="FunFam" id="1.10.555.10:FF:000043">
    <property type="entry name" value="Rho GTPase activator Rga"/>
    <property type="match status" value="1"/>
</dbReference>
<dbReference type="SMART" id="SM00324">
    <property type="entry name" value="RhoGAP"/>
    <property type="match status" value="1"/>
</dbReference>
<feature type="compositionally biased region" description="Polar residues" evidence="6">
    <location>
        <begin position="606"/>
        <end position="618"/>
    </location>
</feature>
<dbReference type="Pfam" id="PF00620">
    <property type="entry name" value="RhoGAP"/>
    <property type="match status" value="1"/>
</dbReference>
<dbReference type="PROSITE" id="PS50023">
    <property type="entry name" value="LIM_DOMAIN_2"/>
    <property type="match status" value="2"/>
</dbReference>
<feature type="region of interest" description="Disordered" evidence="6">
    <location>
        <begin position="923"/>
        <end position="942"/>
    </location>
</feature>
<keyword evidence="4" id="KW-0440">LIM domain</keyword>
<feature type="compositionally biased region" description="Polar residues" evidence="6">
    <location>
        <begin position="415"/>
        <end position="426"/>
    </location>
</feature>
<dbReference type="InterPro" id="IPR002219">
    <property type="entry name" value="PKC_DAG/PE"/>
</dbReference>
<dbReference type="GO" id="GO:0007165">
    <property type="term" value="P:signal transduction"/>
    <property type="evidence" value="ECO:0007669"/>
    <property type="project" value="InterPro"/>
</dbReference>
<dbReference type="InterPro" id="IPR008936">
    <property type="entry name" value="Rho_GTPase_activation_prot"/>
</dbReference>
<dbReference type="PROSITE" id="PS50081">
    <property type="entry name" value="ZF_DAG_PE_2"/>
    <property type="match status" value="1"/>
</dbReference>
<evidence type="ECO:0000259" key="7">
    <source>
        <dbReference type="PROSITE" id="PS50023"/>
    </source>
</evidence>
<dbReference type="CDD" id="cd09394">
    <property type="entry name" value="LIM1_Rga"/>
    <property type="match status" value="1"/>
</dbReference>
<proteinExistence type="predicted"/>
<evidence type="ECO:0000256" key="4">
    <source>
        <dbReference type="PROSITE-ProRule" id="PRU00125"/>
    </source>
</evidence>
<dbReference type="FunFam" id="2.10.110.10:FF:000160">
    <property type="entry name" value="Signal transducer, putative"/>
    <property type="match status" value="1"/>
</dbReference>
<evidence type="ECO:0000259" key="8">
    <source>
        <dbReference type="PROSITE" id="PS50081"/>
    </source>
</evidence>
<dbReference type="FunFam" id="2.10.110.10:FF:000138">
    <property type="entry name" value="Signal transducer"/>
    <property type="match status" value="1"/>
</dbReference>
<feature type="compositionally biased region" description="Basic and acidic residues" evidence="6">
    <location>
        <begin position="339"/>
        <end position="360"/>
    </location>
</feature>
<protein>
    <recommendedName>
        <fullName evidence="12">Signal transducer</fullName>
    </recommendedName>
</protein>
<dbReference type="Gene3D" id="3.30.60.20">
    <property type="match status" value="1"/>
</dbReference>
<keyword evidence="3 4" id="KW-0862">Zinc</keyword>
<dbReference type="Pfam" id="PF00412">
    <property type="entry name" value="LIM"/>
    <property type="match status" value="1"/>
</dbReference>
<feature type="compositionally biased region" description="Polar residues" evidence="6">
    <location>
        <begin position="548"/>
        <end position="579"/>
    </location>
</feature>
<evidence type="ECO:0008006" key="12">
    <source>
        <dbReference type="Google" id="ProtNLM"/>
    </source>
</evidence>
<sequence>MSSSTTTLDATTSSSSSNTRAHSPSSVAFPIPHPSNSPIPVVDIPKPSASTSAPAVLSPRIPSPSNIPTPIINTNGSQSHNPHIFKNGSETGTPTVTAKTGDSLPNLGDLDAKCGGCYEVIDQESGGVVVAFGSSLWHVDCFKCAKCKNKVSADTNLLLLSDGSPVCGNCSYQCFVCKQAITEEAIMTGDESYHAHCFTCRTCKRRIEELVFAKTSQGIYCMACHNERVARSRRHAEHKRQKQARKEERERERRERNVDGTEKEREKKREDDPSNQHGIVSPVPIPAGNFLQSTPGIPSSMSLAQTANSPLGSPSATPNSFNSGKFDTPHNGGEAFEDASERESSRERDKQRDLSVDRPIQRATSPADRRLIDAENMPLPASPSDPNRGVSHSRSMDTEHSPQGRQHPGHAPSPSLGSTRALNISSPVPVAGPSGRQQQQNVGLGVGPVGLNVPTSKAERRRSINPAMTFNMDSQNSTFNAEPRMSPLPPSPLRASFTDLQAEQQQQQQQQQGLQPLRSPTTPSPSPGNDMFPFRDRQMSLSGGGRTTPDQNSSTTSGGPPPRTSSLPDQLATSRSRPLTTIEDEDSISSRKSSIDTTITSTTTSGLPSKQPSSNQLSEGALSTPRLNAPNLPPMSFSLSDPDFAVILNNIDQSPKSASKSGGSAVNVKPEGQEAVENASGSGPSSPLSIHEANSPSLARSPHMDMLSSAATTTTATTERPSTSKSESLEGLSAIRSPSRSRLSPNDQVQTPQMLRIRQPSAESTVSINSRYGNGDGSFSTIVELVAAAKHKDEDKIEVDTTVLSGVIQEIEELRDTITGLKNKYTGAKRTSQQYSEGLTIAGEEYDKELAHRRELEAEVSRLRAQVHSQTARLSVISGDERRAENMRRRSNDLANSLTGLERDISRLRAQRDMSLAEVEELNARRGSVDSSNGDDAASSLSRSLTNRLDTIKEQYREELEPLTAQREALQREIAELRETKESFLEESAALAAKNEELAELNASLSRQAETVQDHLSRIRPPTIFGNLSGNNNSKVTVSSSGRTHPSGSPSLSSLATSATLQEVPEETARVVKVTKPEPQPIEAAPARRFKWYKSSKGPPSSTSDSNSSSGANYNSSASISKPLNLPVSANSKNQGLGVNMNMNMSGLANSITSQINGTTQTIQNLQNGNNNNNLQRPSTEFGFRDHNFSQHSTMRLTRCELCQEKMWGLQEVKCSSCGIVCHSKCAEKLPRSCTGSRNGAGENLDGPLPPSMFGRDLIEQVGADKTPIPGIVTKCISAVEAVGMEYEGIYRKTGGSSQSKQITQLFERGDYDAFDLTDLEVFNDISSVTSVLKSYFRSLPNPLLTHALHESFVAAASIRDANNKHSALCALLKELPKEHYNTLKTLMLHLNRVTGKSSVNLMTSQNLGVVFGPTLMRSADPNREFGDMAGKALSVQWMVDNAPQVFVDRD</sequence>
<organism evidence="10 11">
    <name type="scientific">Kwoniella dendrophila CBS 6074</name>
    <dbReference type="NCBI Taxonomy" id="1295534"/>
    <lineage>
        <taxon>Eukaryota</taxon>
        <taxon>Fungi</taxon>
        <taxon>Dikarya</taxon>
        <taxon>Basidiomycota</taxon>
        <taxon>Agaricomycotina</taxon>
        <taxon>Tremellomycetes</taxon>
        <taxon>Tremellales</taxon>
        <taxon>Cryptococcaceae</taxon>
        <taxon>Kwoniella</taxon>
    </lineage>
</organism>
<evidence type="ECO:0000313" key="11">
    <source>
        <dbReference type="Proteomes" id="UP001355207"/>
    </source>
</evidence>
<feature type="compositionally biased region" description="Polar residues" evidence="6">
    <location>
        <begin position="1026"/>
        <end position="1044"/>
    </location>
</feature>
<feature type="compositionally biased region" description="Polar residues" evidence="6">
    <location>
        <begin position="736"/>
        <end position="750"/>
    </location>
</feature>
<feature type="compositionally biased region" description="Polar residues" evidence="6">
    <location>
        <begin position="679"/>
        <end position="698"/>
    </location>
</feature>
<dbReference type="Gene3D" id="1.10.555.10">
    <property type="entry name" value="Rho GTPase activation protein"/>
    <property type="match status" value="1"/>
</dbReference>
<feature type="domain" description="LIM zinc-binding" evidence="7">
    <location>
        <begin position="112"/>
        <end position="171"/>
    </location>
</feature>
<dbReference type="CDD" id="cd09395">
    <property type="entry name" value="LIM2_Rga"/>
    <property type="match status" value="1"/>
</dbReference>
<dbReference type="InterPro" id="IPR001781">
    <property type="entry name" value="Znf_LIM"/>
</dbReference>
<dbReference type="PROSITE" id="PS00478">
    <property type="entry name" value="LIM_DOMAIN_1"/>
    <property type="match status" value="2"/>
</dbReference>
<evidence type="ECO:0000256" key="1">
    <source>
        <dbReference type="ARBA" id="ARBA00022468"/>
    </source>
</evidence>
<evidence type="ECO:0000313" key="10">
    <source>
        <dbReference type="EMBL" id="WWC91633.1"/>
    </source>
</evidence>
<dbReference type="Proteomes" id="UP001355207">
    <property type="component" value="Chromosome 9"/>
</dbReference>
<dbReference type="GeneID" id="91097248"/>
<feature type="compositionally biased region" description="Low complexity" evidence="6">
    <location>
        <begin position="590"/>
        <end position="605"/>
    </location>
</feature>
<dbReference type="EMBL" id="CP144106">
    <property type="protein sequence ID" value="WWC91633.1"/>
    <property type="molecule type" value="Genomic_DNA"/>
</dbReference>
<dbReference type="PANTHER" id="PTHR46075">
    <property type="entry name" value="CHIMERIN FAMILY MEMBER"/>
    <property type="match status" value="1"/>
</dbReference>
<dbReference type="InterPro" id="IPR051854">
    <property type="entry name" value="Rho-type_GAP"/>
</dbReference>
<dbReference type="GO" id="GO:0005096">
    <property type="term" value="F:GTPase activator activity"/>
    <property type="evidence" value="ECO:0007669"/>
    <property type="project" value="UniProtKB-KW"/>
</dbReference>
<feature type="compositionally biased region" description="Low complexity" evidence="6">
    <location>
        <begin position="1095"/>
        <end position="1121"/>
    </location>
</feature>
<reference evidence="10 11" key="1">
    <citation type="submission" date="2024-01" db="EMBL/GenBank/DDBJ databases">
        <title>Comparative genomics of Cryptococcus and Kwoniella reveals pathogenesis evolution and contrasting modes of karyotype evolution via chromosome fusion or intercentromeric recombination.</title>
        <authorList>
            <person name="Coelho M.A."/>
            <person name="David-Palma M."/>
            <person name="Shea T."/>
            <person name="Bowers K."/>
            <person name="McGinley-Smith S."/>
            <person name="Mohammad A.W."/>
            <person name="Gnirke A."/>
            <person name="Yurkov A.M."/>
            <person name="Nowrousian M."/>
            <person name="Sun S."/>
            <person name="Cuomo C.A."/>
            <person name="Heitman J."/>
        </authorList>
    </citation>
    <scope>NUCLEOTIDE SEQUENCE [LARGE SCALE GENOMIC DNA]</scope>
    <source>
        <strain evidence="10 11">CBS 6074</strain>
    </source>
</reference>
<feature type="domain" description="LIM zinc-binding" evidence="7">
    <location>
        <begin position="172"/>
        <end position="231"/>
    </location>
</feature>
<evidence type="ECO:0000256" key="2">
    <source>
        <dbReference type="ARBA" id="ARBA00022723"/>
    </source>
</evidence>
<dbReference type="Gene3D" id="2.10.110.10">
    <property type="entry name" value="Cysteine Rich Protein"/>
    <property type="match status" value="2"/>
</dbReference>
<dbReference type="SUPFAM" id="SSF48350">
    <property type="entry name" value="GTPase activation domain, GAP"/>
    <property type="match status" value="1"/>
</dbReference>
<dbReference type="PROSITE" id="PS00479">
    <property type="entry name" value="ZF_DAG_PE_1"/>
    <property type="match status" value="1"/>
</dbReference>
<dbReference type="CDD" id="cd20824">
    <property type="entry name" value="C1_SpBZZ1-like"/>
    <property type="match status" value="1"/>
</dbReference>
<dbReference type="SMART" id="SM00132">
    <property type="entry name" value="LIM"/>
    <property type="match status" value="2"/>
</dbReference>
<dbReference type="InterPro" id="IPR046349">
    <property type="entry name" value="C1-like_sf"/>
</dbReference>
<evidence type="ECO:0000259" key="9">
    <source>
        <dbReference type="PROSITE" id="PS50238"/>
    </source>
</evidence>
<keyword evidence="1" id="KW-0343">GTPase activation</keyword>
<evidence type="ECO:0000256" key="5">
    <source>
        <dbReference type="SAM" id="Coils"/>
    </source>
</evidence>
<keyword evidence="5" id="KW-0175">Coiled coil</keyword>
<feature type="compositionally biased region" description="Polar residues" evidence="6">
    <location>
        <begin position="929"/>
        <end position="942"/>
    </location>
</feature>
<feature type="coiled-coil region" evidence="5">
    <location>
        <begin position="953"/>
        <end position="1015"/>
    </location>
</feature>
<dbReference type="Pfam" id="PF00130">
    <property type="entry name" value="C1_1"/>
    <property type="match status" value="1"/>
</dbReference>
<feature type="domain" description="Phorbol-ester/DAG-type" evidence="8">
    <location>
        <begin position="1186"/>
        <end position="1234"/>
    </location>
</feature>
<accession>A0AAX4K4H5</accession>
<feature type="region of interest" description="Disordered" evidence="6">
    <location>
        <begin position="1"/>
        <end position="67"/>
    </location>
</feature>
<feature type="compositionally biased region" description="Low complexity" evidence="6">
    <location>
        <begin position="1046"/>
        <end position="1060"/>
    </location>
</feature>
<evidence type="ECO:0000256" key="6">
    <source>
        <dbReference type="SAM" id="MobiDB-lite"/>
    </source>
</evidence>
<feature type="compositionally biased region" description="Basic and acidic residues" evidence="6">
    <location>
        <begin position="244"/>
        <end position="274"/>
    </location>
</feature>
<feature type="compositionally biased region" description="Polar residues" evidence="6">
    <location>
        <begin position="290"/>
        <end position="325"/>
    </location>
</feature>
<gene>
    <name evidence="10" type="ORF">L201_006579</name>
</gene>
<feature type="compositionally biased region" description="Basic residues" evidence="6">
    <location>
        <begin position="232"/>
        <end position="243"/>
    </location>
</feature>